<accession>V5GNQ2</accession>
<sequence length="149" mass="17347">DSRSLLWLEKNKDGKSKLTRWSLLLQTYKFHLEHCPGKSNQLPDYLSRHPEATLEKYLPDVDQLLPPEKRKVHQIAAKQIKCLDISSTLREAQEEEFMKNCLVCARKKANPFKAPLPRKPQISPGPFLIKNLNSLGPYPKNHRKRVRLK</sequence>
<organism evidence="1">
    <name type="scientific">Anoplophora glabripennis</name>
    <name type="common">Asian longhorn beetle</name>
    <name type="synonym">Anoplophora nobilis</name>
    <dbReference type="NCBI Taxonomy" id="217634"/>
    <lineage>
        <taxon>Eukaryota</taxon>
        <taxon>Metazoa</taxon>
        <taxon>Ecdysozoa</taxon>
        <taxon>Arthropoda</taxon>
        <taxon>Hexapoda</taxon>
        <taxon>Insecta</taxon>
        <taxon>Pterygota</taxon>
        <taxon>Neoptera</taxon>
        <taxon>Endopterygota</taxon>
        <taxon>Coleoptera</taxon>
        <taxon>Polyphaga</taxon>
        <taxon>Cucujiformia</taxon>
        <taxon>Chrysomeloidea</taxon>
        <taxon>Cerambycidae</taxon>
        <taxon>Lamiinae</taxon>
        <taxon>Lamiini</taxon>
        <taxon>Anoplophora</taxon>
    </lineage>
</organism>
<proteinExistence type="predicted"/>
<name>V5GNQ2_ANOGL</name>
<evidence type="ECO:0000313" key="1">
    <source>
        <dbReference type="EMBL" id="JAB63237.1"/>
    </source>
</evidence>
<feature type="non-terminal residue" evidence="1">
    <location>
        <position position="1"/>
    </location>
</feature>
<dbReference type="EMBL" id="GALX01005229">
    <property type="protein sequence ID" value="JAB63237.1"/>
    <property type="molecule type" value="Transcribed_RNA"/>
</dbReference>
<reference evidence="1" key="1">
    <citation type="submission" date="2013-07" db="EMBL/GenBank/DDBJ databases">
        <title>Midgut Transcriptome Profiling of Anoplphora glabripennis, a Lignocellulose Degrading, Wood-Boring Cerambycid.</title>
        <authorList>
            <person name="Scully E.D."/>
            <person name="Hoover K."/>
            <person name="Carlson J.E."/>
            <person name="Tien M."/>
            <person name="Geib S.M."/>
        </authorList>
    </citation>
    <scope>NUCLEOTIDE SEQUENCE</scope>
</reference>
<evidence type="ECO:0008006" key="2">
    <source>
        <dbReference type="Google" id="ProtNLM"/>
    </source>
</evidence>
<protein>
    <recommendedName>
        <fullName evidence="2">Reverse transcriptase RNase H-like domain-containing protein</fullName>
    </recommendedName>
</protein>
<dbReference type="AlphaFoldDB" id="V5GNQ2"/>